<name>A0A2V3W005_9BACI</name>
<comment type="caution">
    <text evidence="3">The sequence shown here is derived from an EMBL/GenBank/DDBJ whole genome shotgun (WGS) entry which is preliminary data.</text>
</comment>
<reference evidence="3 4" key="1">
    <citation type="submission" date="2018-05" db="EMBL/GenBank/DDBJ databases">
        <title>Genomic Encyclopedia of Type Strains, Phase IV (KMG-IV): sequencing the most valuable type-strain genomes for metagenomic binning, comparative biology and taxonomic classification.</title>
        <authorList>
            <person name="Goeker M."/>
        </authorList>
    </citation>
    <scope>NUCLEOTIDE SEQUENCE [LARGE SCALE GENOMIC DNA]</scope>
    <source>
        <strain evidence="3 4">DSM 28556</strain>
    </source>
</reference>
<dbReference type="PANTHER" id="PTHR35146:SF1">
    <property type="entry name" value="UPF0178 PROTEIN YAII"/>
    <property type="match status" value="1"/>
</dbReference>
<evidence type="ECO:0000256" key="2">
    <source>
        <dbReference type="HAMAP-Rule" id="MF_00489"/>
    </source>
</evidence>
<dbReference type="AlphaFoldDB" id="A0A2V3W005"/>
<proteinExistence type="inferred from homology"/>
<dbReference type="OrthoDB" id="9798918at2"/>
<organism evidence="3 4">
    <name type="scientific">Pseudogracilibacillus auburnensis</name>
    <dbReference type="NCBI Taxonomy" id="1494959"/>
    <lineage>
        <taxon>Bacteria</taxon>
        <taxon>Bacillati</taxon>
        <taxon>Bacillota</taxon>
        <taxon>Bacilli</taxon>
        <taxon>Bacillales</taxon>
        <taxon>Bacillaceae</taxon>
        <taxon>Pseudogracilibacillus</taxon>
    </lineage>
</organism>
<dbReference type="NCBIfam" id="NF001095">
    <property type="entry name" value="PRK00124.1"/>
    <property type="match status" value="1"/>
</dbReference>
<comment type="similarity">
    <text evidence="1 2">Belongs to the UPF0178 family.</text>
</comment>
<dbReference type="PANTHER" id="PTHR35146">
    <property type="entry name" value="UPF0178 PROTEIN YAII"/>
    <property type="match status" value="1"/>
</dbReference>
<keyword evidence="4" id="KW-1185">Reference proteome</keyword>
<dbReference type="Proteomes" id="UP000247978">
    <property type="component" value="Unassembled WGS sequence"/>
</dbReference>
<evidence type="ECO:0000313" key="3">
    <source>
        <dbReference type="EMBL" id="PXW85585.1"/>
    </source>
</evidence>
<dbReference type="Pfam" id="PF02639">
    <property type="entry name" value="DUF188"/>
    <property type="match status" value="1"/>
</dbReference>
<gene>
    <name evidence="3" type="ORF">DFR56_11085</name>
</gene>
<evidence type="ECO:0000313" key="4">
    <source>
        <dbReference type="Proteomes" id="UP000247978"/>
    </source>
</evidence>
<dbReference type="EMBL" id="QJJQ01000010">
    <property type="protein sequence ID" value="PXW85585.1"/>
    <property type="molecule type" value="Genomic_DNA"/>
</dbReference>
<accession>A0A2V3W005</accession>
<dbReference type="InterPro" id="IPR003791">
    <property type="entry name" value="UPF0178"/>
</dbReference>
<protein>
    <recommendedName>
        <fullName evidence="2">UPF0178 protein DFR56_11085</fullName>
    </recommendedName>
</protein>
<dbReference type="RefSeq" id="WP_110396044.1">
    <property type="nucleotide sequence ID" value="NZ_JBHUHB010000001.1"/>
</dbReference>
<evidence type="ECO:0000256" key="1">
    <source>
        <dbReference type="ARBA" id="ARBA00008522"/>
    </source>
</evidence>
<sequence>MKIFVDADASPVQKEVILIAGKYNLSVVLVKSFSHFSHEKNPPYVETIYVDKGADMADFEIIKLAKQNDVVITQDYGLASLCLGKGCHVVHHKGFQYTNDNIDRLLSSRHASAMARRGGYRTKGPKPYTEEERQNFKDLLHKVINEQIM</sequence>
<dbReference type="HAMAP" id="MF_00489">
    <property type="entry name" value="UPF0178"/>
    <property type="match status" value="1"/>
</dbReference>